<reference evidence="1" key="1">
    <citation type="submission" date="2001-10" db="EMBL/GenBank/DDBJ databases">
        <authorList>
            <person name="Stapleton M."/>
            <person name="Brokstein P."/>
            <person name="Hong L."/>
            <person name="Agbayani A."/>
            <person name="Carlson J."/>
            <person name="Champe M."/>
            <person name="Chavez C."/>
            <person name="Dorsett V."/>
            <person name="Farfan D."/>
            <person name="Frise E."/>
            <person name="George R."/>
            <person name="Gonzalez M."/>
            <person name="Guarin H."/>
            <person name="Li P."/>
            <person name="Liao G."/>
            <person name="Miranda A."/>
            <person name="Mungall C.J."/>
            <person name="Nunoo J."/>
            <person name="Pacleb J."/>
            <person name="Paragas V."/>
            <person name="Park S."/>
            <person name="Phouanenavong S."/>
            <person name="Wan K."/>
            <person name="Yu C."/>
            <person name="Lewis S.E."/>
            <person name="Rubin G.M."/>
            <person name="Celniker S."/>
        </authorList>
    </citation>
    <scope>NUCLEOTIDE SEQUENCE</scope>
    <source>
        <strain evidence="1">Berkeley</strain>
    </source>
</reference>
<evidence type="ECO:0000313" key="1">
    <source>
        <dbReference type="EMBL" id="AAL25268.1"/>
    </source>
</evidence>
<sequence>MVDLVRKPRTSQFSSPNKSKINLPLGPRSTYQLSYIYKCDKLYAYLCTHICSIYNVAKGTIIRRDYGFCTLGSHPYHRPRFAIAGQSNLFKVLLSYTMHINRSLVQLLGSHEWEPGDLSRHAS</sequence>
<name>Q95TC7_DROME</name>
<protein>
    <submittedName>
        <fullName evidence="1">GH01923p</fullName>
    </submittedName>
</protein>
<gene>
    <name evidence="1" type="ORF">CG6783</name>
</gene>
<dbReference type="AlphaFoldDB" id="Q95TC7"/>
<proteinExistence type="evidence at transcript level"/>
<dbReference type="EMBL" id="AY060229">
    <property type="protein sequence ID" value="AAL25268.1"/>
    <property type="molecule type" value="mRNA"/>
</dbReference>
<organism evidence="1">
    <name type="scientific">Drosophila melanogaster</name>
    <name type="common">Fruit fly</name>
    <dbReference type="NCBI Taxonomy" id="7227"/>
    <lineage>
        <taxon>Eukaryota</taxon>
        <taxon>Metazoa</taxon>
        <taxon>Ecdysozoa</taxon>
        <taxon>Arthropoda</taxon>
        <taxon>Hexapoda</taxon>
        <taxon>Insecta</taxon>
        <taxon>Pterygota</taxon>
        <taxon>Neoptera</taxon>
        <taxon>Endopterygota</taxon>
        <taxon>Diptera</taxon>
        <taxon>Brachycera</taxon>
        <taxon>Muscomorpha</taxon>
        <taxon>Ephydroidea</taxon>
        <taxon>Drosophilidae</taxon>
        <taxon>Drosophila</taxon>
        <taxon>Sophophora</taxon>
    </lineage>
</organism>
<accession>Q95TC7</accession>